<dbReference type="Proteomes" id="UP001566132">
    <property type="component" value="Unassembled WGS sequence"/>
</dbReference>
<proteinExistence type="predicted"/>
<dbReference type="EMBL" id="JBDJPC010000007">
    <property type="protein sequence ID" value="KAL1493857.1"/>
    <property type="molecule type" value="Genomic_DNA"/>
</dbReference>
<evidence type="ECO:0000313" key="2">
    <source>
        <dbReference type="Proteomes" id="UP001566132"/>
    </source>
</evidence>
<sequence>MENEYAFCKVKKRKRTKNTTTTQYEIYLDVMERDYAFRSNTIDPTLPRFMDWKYATKAKIRKINAHRKKTGGVGPI</sequence>
<reference evidence="1 2" key="1">
    <citation type="submission" date="2024-05" db="EMBL/GenBank/DDBJ databases">
        <title>Genetic variation in Jamaican populations of the coffee berry borer (Hypothenemus hampei).</title>
        <authorList>
            <person name="Errbii M."/>
            <person name="Myrie A."/>
        </authorList>
    </citation>
    <scope>NUCLEOTIDE SEQUENCE [LARGE SCALE GENOMIC DNA]</scope>
    <source>
        <strain evidence="1">JA-Hopewell-2020-01-JO</strain>
        <tissue evidence="1">Whole body</tissue>
    </source>
</reference>
<dbReference type="AlphaFoldDB" id="A0ABD1EGM8"/>
<protein>
    <submittedName>
        <fullName evidence="1">Uncharacterized protein</fullName>
    </submittedName>
</protein>
<keyword evidence="2" id="KW-1185">Reference proteome</keyword>
<comment type="caution">
    <text evidence="1">The sequence shown here is derived from an EMBL/GenBank/DDBJ whole genome shotgun (WGS) entry which is preliminary data.</text>
</comment>
<name>A0ABD1EGM8_HYPHA</name>
<organism evidence="1 2">
    <name type="scientific">Hypothenemus hampei</name>
    <name type="common">Coffee berry borer</name>
    <dbReference type="NCBI Taxonomy" id="57062"/>
    <lineage>
        <taxon>Eukaryota</taxon>
        <taxon>Metazoa</taxon>
        <taxon>Ecdysozoa</taxon>
        <taxon>Arthropoda</taxon>
        <taxon>Hexapoda</taxon>
        <taxon>Insecta</taxon>
        <taxon>Pterygota</taxon>
        <taxon>Neoptera</taxon>
        <taxon>Endopterygota</taxon>
        <taxon>Coleoptera</taxon>
        <taxon>Polyphaga</taxon>
        <taxon>Cucujiformia</taxon>
        <taxon>Curculionidae</taxon>
        <taxon>Scolytinae</taxon>
        <taxon>Hypothenemus</taxon>
    </lineage>
</organism>
<accession>A0ABD1EGM8</accession>
<gene>
    <name evidence="1" type="ORF">ABEB36_009543</name>
</gene>
<evidence type="ECO:0000313" key="1">
    <source>
        <dbReference type="EMBL" id="KAL1493857.1"/>
    </source>
</evidence>